<dbReference type="RefSeq" id="WP_173134936.1">
    <property type="nucleotide sequence ID" value="NZ_JABRWJ010000019.1"/>
</dbReference>
<accession>A0ABX2ETV2</accession>
<comment type="caution">
    <text evidence="2">The sequence shown here is derived from an EMBL/GenBank/DDBJ whole genome shotgun (WGS) entry which is preliminary data.</text>
</comment>
<feature type="compositionally biased region" description="Pro residues" evidence="1">
    <location>
        <begin position="47"/>
        <end position="61"/>
    </location>
</feature>
<keyword evidence="3" id="KW-1185">Reference proteome</keyword>
<evidence type="ECO:0000256" key="1">
    <source>
        <dbReference type="SAM" id="MobiDB-lite"/>
    </source>
</evidence>
<reference evidence="2 3" key="1">
    <citation type="submission" date="2020-05" db="EMBL/GenBank/DDBJ databases">
        <title>Aquincola sp. isolate from soil.</title>
        <authorList>
            <person name="Han J."/>
            <person name="Kim D.-U."/>
        </authorList>
    </citation>
    <scope>NUCLEOTIDE SEQUENCE [LARGE SCALE GENOMIC DNA]</scope>
    <source>
        <strain evidence="2 3">S2</strain>
    </source>
</reference>
<evidence type="ECO:0000313" key="2">
    <source>
        <dbReference type="EMBL" id="NRF72180.1"/>
    </source>
</evidence>
<dbReference type="Proteomes" id="UP000737171">
    <property type="component" value="Unassembled WGS sequence"/>
</dbReference>
<feature type="region of interest" description="Disordered" evidence="1">
    <location>
        <begin position="40"/>
        <end position="120"/>
    </location>
</feature>
<protein>
    <submittedName>
        <fullName evidence="2">Uncharacterized protein</fullName>
    </submittedName>
</protein>
<gene>
    <name evidence="2" type="ORF">HLB44_34870</name>
</gene>
<feature type="compositionally biased region" description="Basic and acidic residues" evidence="1">
    <location>
        <begin position="105"/>
        <end position="120"/>
    </location>
</feature>
<organism evidence="2 3">
    <name type="scientific">Pseudaquabacterium terrae</name>
    <dbReference type="NCBI Taxonomy" id="2732868"/>
    <lineage>
        <taxon>Bacteria</taxon>
        <taxon>Pseudomonadati</taxon>
        <taxon>Pseudomonadota</taxon>
        <taxon>Betaproteobacteria</taxon>
        <taxon>Burkholderiales</taxon>
        <taxon>Sphaerotilaceae</taxon>
        <taxon>Pseudaquabacterium</taxon>
    </lineage>
</organism>
<proteinExistence type="predicted"/>
<name>A0ABX2ETV2_9BURK</name>
<evidence type="ECO:0000313" key="3">
    <source>
        <dbReference type="Proteomes" id="UP000737171"/>
    </source>
</evidence>
<sequence length="175" mass="18937">MDVLVRIPAIDAAADTACAMTPLQRVRTDSVSGGDLLEEDRAAQTPVAPPAHRLPPPPDRCPPSNSVRRVASGPPAARQPLNRLPATRSAQLAPMQFAAPNPAHADGEERDTVRTRSHELSTLRTNSVLDRSLAERPDPLKFHTIPKLAADVRETTEVALRPQDVRTTRTTSDPT</sequence>
<dbReference type="EMBL" id="JABRWJ010000019">
    <property type="protein sequence ID" value="NRF72180.1"/>
    <property type="molecule type" value="Genomic_DNA"/>
</dbReference>